<dbReference type="InterPro" id="IPR002104">
    <property type="entry name" value="Integrase_catalytic"/>
</dbReference>
<dbReference type="GO" id="GO:0006310">
    <property type="term" value="P:DNA recombination"/>
    <property type="evidence" value="ECO:0007669"/>
    <property type="project" value="UniProtKB-KW"/>
</dbReference>
<dbReference type="GO" id="GO:0003677">
    <property type="term" value="F:DNA binding"/>
    <property type="evidence" value="ECO:0007669"/>
    <property type="project" value="InterPro"/>
</dbReference>
<name>A0A150QAR5_SORCE</name>
<dbReference type="Proteomes" id="UP000075260">
    <property type="component" value="Unassembled WGS sequence"/>
</dbReference>
<proteinExistence type="predicted"/>
<dbReference type="InterPro" id="IPR011010">
    <property type="entry name" value="DNA_brk_join_enz"/>
</dbReference>
<feature type="domain" description="Tyr recombinase" evidence="2">
    <location>
        <begin position="1"/>
        <end position="87"/>
    </location>
</feature>
<dbReference type="SUPFAM" id="SSF56349">
    <property type="entry name" value="DNA breaking-rejoining enzymes"/>
    <property type="match status" value="1"/>
</dbReference>
<protein>
    <recommendedName>
        <fullName evidence="2">Tyr recombinase domain-containing protein</fullName>
    </recommendedName>
</protein>
<sequence>MRDKETGQLRRHPLHETMRLRAVREAALADGLSRRARCHTLCHSFAAHLLEAGYDIGTIQELLGHDDVSTTLIYIHVLNRGGLAVRSPLEGPFDPRW</sequence>
<evidence type="ECO:0000259" key="2">
    <source>
        <dbReference type="PROSITE" id="PS51898"/>
    </source>
</evidence>
<reference evidence="3 4" key="1">
    <citation type="submission" date="2014-02" db="EMBL/GenBank/DDBJ databases">
        <title>The small core and large imbalanced accessory genome model reveals a collaborative survival strategy of Sorangium cellulosum strains in nature.</title>
        <authorList>
            <person name="Han K."/>
            <person name="Peng R."/>
            <person name="Blom J."/>
            <person name="Li Y.-Z."/>
        </authorList>
    </citation>
    <scope>NUCLEOTIDE SEQUENCE [LARGE SCALE GENOMIC DNA]</scope>
    <source>
        <strain evidence="3 4">So0008-312</strain>
    </source>
</reference>
<comment type="caution">
    <text evidence="3">The sequence shown here is derived from an EMBL/GenBank/DDBJ whole genome shotgun (WGS) entry which is preliminary data.</text>
</comment>
<accession>A0A150QAR5</accession>
<dbReference type="PROSITE" id="PS51898">
    <property type="entry name" value="TYR_RECOMBINASE"/>
    <property type="match status" value="1"/>
</dbReference>
<dbReference type="InterPro" id="IPR013762">
    <property type="entry name" value="Integrase-like_cat_sf"/>
</dbReference>
<dbReference type="OrthoDB" id="9801717at2"/>
<evidence type="ECO:0000313" key="3">
    <source>
        <dbReference type="EMBL" id="KYF65077.1"/>
    </source>
</evidence>
<dbReference type="EMBL" id="JEMA01000859">
    <property type="protein sequence ID" value="KYF65077.1"/>
    <property type="molecule type" value="Genomic_DNA"/>
</dbReference>
<dbReference type="AlphaFoldDB" id="A0A150QAR5"/>
<organism evidence="3 4">
    <name type="scientific">Sorangium cellulosum</name>
    <name type="common">Polyangium cellulosum</name>
    <dbReference type="NCBI Taxonomy" id="56"/>
    <lineage>
        <taxon>Bacteria</taxon>
        <taxon>Pseudomonadati</taxon>
        <taxon>Myxococcota</taxon>
        <taxon>Polyangia</taxon>
        <taxon>Polyangiales</taxon>
        <taxon>Polyangiaceae</taxon>
        <taxon>Sorangium</taxon>
    </lineage>
</organism>
<gene>
    <name evidence="3" type="ORF">BE15_02230</name>
</gene>
<evidence type="ECO:0000313" key="4">
    <source>
        <dbReference type="Proteomes" id="UP000075260"/>
    </source>
</evidence>
<evidence type="ECO:0000256" key="1">
    <source>
        <dbReference type="ARBA" id="ARBA00023172"/>
    </source>
</evidence>
<dbReference type="GO" id="GO:0015074">
    <property type="term" value="P:DNA integration"/>
    <property type="evidence" value="ECO:0007669"/>
    <property type="project" value="InterPro"/>
</dbReference>
<dbReference type="Pfam" id="PF00589">
    <property type="entry name" value="Phage_integrase"/>
    <property type="match status" value="1"/>
</dbReference>
<keyword evidence="1" id="KW-0233">DNA recombination</keyword>
<dbReference type="Gene3D" id="1.10.443.10">
    <property type="entry name" value="Intergrase catalytic core"/>
    <property type="match status" value="1"/>
</dbReference>